<protein>
    <submittedName>
        <fullName evidence="2">Uncharacterized protein</fullName>
    </submittedName>
</protein>
<reference evidence="2" key="1">
    <citation type="submission" date="2014-11" db="EMBL/GenBank/DDBJ databases">
        <authorList>
            <person name="Amaro Gonzalez C."/>
        </authorList>
    </citation>
    <scope>NUCLEOTIDE SEQUENCE</scope>
</reference>
<dbReference type="EMBL" id="GBXM01046979">
    <property type="protein sequence ID" value="JAH61598.1"/>
    <property type="molecule type" value="Transcribed_RNA"/>
</dbReference>
<evidence type="ECO:0000256" key="1">
    <source>
        <dbReference type="SAM" id="MobiDB-lite"/>
    </source>
</evidence>
<sequence length="25" mass="2920">MKKTKSNPDPFHKTKKKYTSVKLQG</sequence>
<proteinExistence type="predicted"/>
<reference evidence="2" key="2">
    <citation type="journal article" date="2015" name="Fish Shellfish Immunol.">
        <title>Early steps in the European eel (Anguilla anguilla)-Vibrio vulnificus interaction in the gills: Role of the RtxA13 toxin.</title>
        <authorList>
            <person name="Callol A."/>
            <person name="Pajuelo D."/>
            <person name="Ebbesson L."/>
            <person name="Teles M."/>
            <person name="MacKenzie S."/>
            <person name="Amaro C."/>
        </authorList>
    </citation>
    <scope>NUCLEOTIDE SEQUENCE</scope>
</reference>
<organism evidence="2">
    <name type="scientific">Anguilla anguilla</name>
    <name type="common">European freshwater eel</name>
    <name type="synonym">Muraena anguilla</name>
    <dbReference type="NCBI Taxonomy" id="7936"/>
    <lineage>
        <taxon>Eukaryota</taxon>
        <taxon>Metazoa</taxon>
        <taxon>Chordata</taxon>
        <taxon>Craniata</taxon>
        <taxon>Vertebrata</taxon>
        <taxon>Euteleostomi</taxon>
        <taxon>Actinopterygii</taxon>
        <taxon>Neopterygii</taxon>
        <taxon>Teleostei</taxon>
        <taxon>Anguilliformes</taxon>
        <taxon>Anguillidae</taxon>
        <taxon>Anguilla</taxon>
    </lineage>
</organism>
<evidence type="ECO:0000313" key="2">
    <source>
        <dbReference type="EMBL" id="JAH61598.1"/>
    </source>
</evidence>
<feature type="region of interest" description="Disordered" evidence="1">
    <location>
        <begin position="1"/>
        <end position="25"/>
    </location>
</feature>
<accession>A0A0E9U9F6</accession>
<dbReference type="AlphaFoldDB" id="A0A0E9U9F6"/>
<name>A0A0E9U9F6_ANGAN</name>